<evidence type="ECO:0000256" key="1">
    <source>
        <dbReference type="ARBA" id="ARBA00004123"/>
    </source>
</evidence>
<dbReference type="SMART" id="SM00674">
    <property type="entry name" value="CENPB"/>
    <property type="match status" value="1"/>
</dbReference>
<dbReference type="InterPro" id="IPR006600">
    <property type="entry name" value="HTH_CenpB_DNA-bd_dom"/>
</dbReference>
<accession>A0ABY6KXA1</accession>
<dbReference type="InterPro" id="IPR029526">
    <property type="entry name" value="PGBD"/>
</dbReference>
<dbReference type="Pfam" id="PF03221">
    <property type="entry name" value="HTH_Tnp_Tc5"/>
    <property type="match status" value="1"/>
</dbReference>
<proteinExistence type="predicted"/>
<gene>
    <name evidence="4" type="ORF">LAZ67_9002156</name>
</gene>
<sequence length="429" mass="49303">MKLLVSHWIYLLMKIPKYIATMILNPSWNLKTKNLVQLPVSMWGDQSRRWKTSEWQSTKVRIRSYNIMSHLPGPKRDGKNIITAVGAYRKFIPNKIVEKIVCNTNQYNSRIRGNFSRERDAKDTNDVEIWALIGLLLLSGARKACHLSFQEIWADDGTGFEIFQSVQNCEQFLFLVSSTLKRDRDGEFPEIEEALFRWIRQANAMKLAINGKILKEKAILLALKMGQDNFEASNGWLEKFKARRNIAFKLLHGEAGSVDANSVATWKGGIIPSLLAKYSPQDIFNADETGLFYKLLPNQTMTIRGEKCEGGKKSKERITVLVCCNMDGSEKLPLLYIGKYRRPRCFHGMNIPSNYHFNKKAWMTGAIFTDWLKKLDQIFKRRERNCLLILDNCPAHQIPEGLQNIEIRFLPALTTSALQPCVIWVSLKP</sequence>
<organism evidence="4 5">
    <name type="scientific">Cordylochernes scorpioides</name>
    <dbReference type="NCBI Taxonomy" id="51811"/>
    <lineage>
        <taxon>Eukaryota</taxon>
        <taxon>Metazoa</taxon>
        <taxon>Ecdysozoa</taxon>
        <taxon>Arthropoda</taxon>
        <taxon>Chelicerata</taxon>
        <taxon>Arachnida</taxon>
        <taxon>Pseudoscorpiones</taxon>
        <taxon>Cheliferoidea</taxon>
        <taxon>Chernetidae</taxon>
        <taxon>Cordylochernes</taxon>
    </lineage>
</organism>
<evidence type="ECO:0000256" key="2">
    <source>
        <dbReference type="ARBA" id="ARBA00023125"/>
    </source>
</evidence>
<dbReference type="PROSITE" id="PS51253">
    <property type="entry name" value="HTH_CENPB"/>
    <property type="match status" value="1"/>
</dbReference>
<reference evidence="4 5" key="1">
    <citation type="submission" date="2022-01" db="EMBL/GenBank/DDBJ databases">
        <title>A chromosomal length assembly of Cordylochernes scorpioides.</title>
        <authorList>
            <person name="Zeh D."/>
            <person name="Zeh J."/>
        </authorList>
    </citation>
    <scope>NUCLEOTIDE SEQUENCE [LARGE SCALE GENOMIC DNA]</scope>
    <source>
        <strain evidence="4">IN4F17</strain>
        <tissue evidence="4">Whole Body</tissue>
    </source>
</reference>
<dbReference type="InterPro" id="IPR004875">
    <property type="entry name" value="DDE_SF_endonuclease_dom"/>
</dbReference>
<keyword evidence="2" id="KW-0238">DNA-binding</keyword>
<name>A0ABY6KXA1_9ARAC</name>
<dbReference type="PANTHER" id="PTHR19303:SF73">
    <property type="entry name" value="PROTEIN PDC2"/>
    <property type="match status" value="1"/>
</dbReference>
<dbReference type="Gene3D" id="1.10.10.60">
    <property type="entry name" value="Homeodomain-like"/>
    <property type="match status" value="1"/>
</dbReference>
<evidence type="ECO:0000313" key="5">
    <source>
        <dbReference type="Proteomes" id="UP001235939"/>
    </source>
</evidence>
<dbReference type="InterPro" id="IPR009057">
    <property type="entry name" value="Homeodomain-like_sf"/>
</dbReference>
<dbReference type="Pfam" id="PF13843">
    <property type="entry name" value="DDE_Tnp_1_7"/>
    <property type="match status" value="1"/>
</dbReference>
<dbReference type="EMBL" id="CP092871">
    <property type="protein sequence ID" value="UYV72200.1"/>
    <property type="molecule type" value="Genomic_DNA"/>
</dbReference>
<feature type="domain" description="HTH CENPB-type" evidence="3">
    <location>
        <begin position="179"/>
        <end position="250"/>
    </location>
</feature>
<comment type="subcellular location">
    <subcellularLocation>
        <location evidence="1">Nucleus</location>
    </subcellularLocation>
</comment>
<evidence type="ECO:0000313" key="4">
    <source>
        <dbReference type="EMBL" id="UYV72200.1"/>
    </source>
</evidence>
<dbReference type="InterPro" id="IPR050863">
    <property type="entry name" value="CenT-Element_Derived"/>
</dbReference>
<dbReference type="Pfam" id="PF03184">
    <property type="entry name" value="DDE_1"/>
    <property type="match status" value="1"/>
</dbReference>
<dbReference type="PANTHER" id="PTHR19303">
    <property type="entry name" value="TRANSPOSON"/>
    <property type="match status" value="1"/>
</dbReference>
<dbReference type="SUPFAM" id="SSF46689">
    <property type="entry name" value="Homeodomain-like"/>
    <property type="match status" value="1"/>
</dbReference>
<evidence type="ECO:0000259" key="3">
    <source>
        <dbReference type="PROSITE" id="PS51253"/>
    </source>
</evidence>
<keyword evidence="5" id="KW-1185">Reference proteome</keyword>
<dbReference type="Proteomes" id="UP001235939">
    <property type="component" value="Chromosome 09"/>
</dbReference>
<protein>
    <submittedName>
        <fullName evidence="4">TIGD4</fullName>
    </submittedName>
</protein>